<dbReference type="PANTHER" id="PTHR35123:SF2">
    <property type="entry name" value="UBIQUITIN CARBOXYL-TERMINAL HYDROLASE-LIKE PROTEIN"/>
    <property type="match status" value="1"/>
</dbReference>
<evidence type="ECO:0000313" key="2">
    <source>
        <dbReference type="EMBL" id="KAJ4956839.1"/>
    </source>
</evidence>
<dbReference type="PANTHER" id="PTHR35123">
    <property type="entry name" value="OS07G0633900 PROTEIN-RELATED"/>
    <property type="match status" value="1"/>
</dbReference>
<organism evidence="2 3">
    <name type="scientific">Protea cynaroides</name>
    <dbReference type="NCBI Taxonomy" id="273540"/>
    <lineage>
        <taxon>Eukaryota</taxon>
        <taxon>Viridiplantae</taxon>
        <taxon>Streptophyta</taxon>
        <taxon>Embryophyta</taxon>
        <taxon>Tracheophyta</taxon>
        <taxon>Spermatophyta</taxon>
        <taxon>Magnoliopsida</taxon>
        <taxon>Proteales</taxon>
        <taxon>Proteaceae</taxon>
        <taxon>Protea</taxon>
    </lineage>
</organism>
<dbReference type="Proteomes" id="UP001141806">
    <property type="component" value="Unassembled WGS sequence"/>
</dbReference>
<feature type="compositionally biased region" description="Gly residues" evidence="1">
    <location>
        <begin position="10"/>
        <end position="19"/>
    </location>
</feature>
<proteinExistence type="predicted"/>
<dbReference type="AlphaFoldDB" id="A0A9Q0JY26"/>
<dbReference type="OrthoDB" id="693585at2759"/>
<dbReference type="EMBL" id="JAMYWD010000011">
    <property type="protein sequence ID" value="KAJ4956839.1"/>
    <property type="molecule type" value="Genomic_DNA"/>
</dbReference>
<name>A0A9Q0JY26_9MAGN</name>
<keyword evidence="3" id="KW-1185">Reference proteome</keyword>
<sequence>MSDKGRSDDVGGGGGGGGDEAAVHAEVEVTNKRRRYGEKIKKAKQVAVYPFRNVKKKLYRKKRSSSANPPGEGGCYLCFMSPHTSDSPVTRQTSDPKSPEFSYDSLKALIENNDFFSRECNVHMDIS</sequence>
<comment type="caution">
    <text evidence="2">The sequence shown here is derived from an EMBL/GenBank/DDBJ whole genome shotgun (WGS) entry which is preliminary data.</text>
</comment>
<accession>A0A9Q0JY26</accession>
<gene>
    <name evidence="2" type="ORF">NE237_013622</name>
</gene>
<reference evidence="2" key="1">
    <citation type="journal article" date="2023" name="Plant J.">
        <title>The genome of the king protea, Protea cynaroides.</title>
        <authorList>
            <person name="Chang J."/>
            <person name="Duong T.A."/>
            <person name="Schoeman C."/>
            <person name="Ma X."/>
            <person name="Roodt D."/>
            <person name="Barker N."/>
            <person name="Li Z."/>
            <person name="Van de Peer Y."/>
            <person name="Mizrachi E."/>
        </authorList>
    </citation>
    <scope>NUCLEOTIDE SEQUENCE</scope>
    <source>
        <tissue evidence="2">Young leaves</tissue>
    </source>
</reference>
<feature type="region of interest" description="Disordered" evidence="1">
    <location>
        <begin position="1"/>
        <end position="24"/>
    </location>
</feature>
<protein>
    <submittedName>
        <fullName evidence="2">Uncharacterized protein</fullName>
    </submittedName>
</protein>
<evidence type="ECO:0000313" key="3">
    <source>
        <dbReference type="Proteomes" id="UP001141806"/>
    </source>
</evidence>
<evidence type="ECO:0000256" key="1">
    <source>
        <dbReference type="SAM" id="MobiDB-lite"/>
    </source>
</evidence>